<comment type="caution">
    <text evidence="4">The sequence shown here is derived from an EMBL/GenBank/DDBJ whole genome shotgun (WGS) entry which is preliminary data.</text>
</comment>
<keyword evidence="2" id="KW-0472">Membrane</keyword>
<keyword evidence="5" id="KW-1185">Reference proteome</keyword>
<evidence type="ECO:0000256" key="2">
    <source>
        <dbReference type="SAM" id="Phobius"/>
    </source>
</evidence>
<dbReference type="InterPro" id="IPR029032">
    <property type="entry name" value="AhpD-like"/>
</dbReference>
<dbReference type="InterPro" id="IPR003779">
    <property type="entry name" value="CMD-like"/>
</dbReference>
<dbReference type="AlphaFoldDB" id="A0A964T6P8"/>
<gene>
    <name evidence="4" type="ORF">E4O86_17450</name>
</gene>
<feature type="domain" description="Carboxymuconolactone decarboxylase-like" evidence="3">
    <location>
        <begin position="79"/>
        <end position="154"/>
    </location>
</feature>
<dbReference type="GO" id="GO:0051920">
    <property type="term" value="F:peroxiredoxin activity"/>
    <property type="evidence" value="ECO:0007669"/>
    <property type="project" value="InterPro"/>
</dbReference>
<protein>
    <submittedName>
        <fullName evidence="4">Carboxymuconolactone decarboxylase family protein</fullName>
    </submittedName>
</protein>
<evidence type="ECO:0000313" key="4">
    <source>
        <dbReference type="EMBL" id="MYZ49498.1"/>
    </source>
</evidence>
<dbReference type="PANTHER" id="PTHR34846">
    <property type="entry name" value="4-CARBOXYMUCONOLACTONE DECARBOXYLASE FAMILY PROTEIN (AFU_ORTHOLOGUE AFUA_6G11590)"/>
    <property type="match status" value="1"/>
</dbReference>
<name>A0A964T6P8_9HYPH</name>
<dbReference type="Pfam" id="PF02627">
    <property type="entry name" value="CMD"/>
    <property type="match status" value="1"/>
</dbReference>
<proteinExistence type="predicted"/>
<keyword evidence="2" id="KW-0812">Transmembrane</keyword>
<dbReference type="SUPFAM" id="SSF69118">
    <property type="entry name" value="AhpD-like"/>
    <property type="match status" value="1"/>
</dbReference>
<evidence type="ECO:0000259" key="3">
    <source>
        <dbReference type="Pfam" id="PF02627"/>
    </source>
</evidence>
<sequence length="218" mass="24174">MCGTSRRSRSRTGSRRRSRRSRIAPRPPARAAPEAARMARVPDIPEVELTPEQRRIAAAISAARHGAVRGPFALWLRLPEVARHANDLGNALRHGGTLDIRLYRLAVLLVARFWSAQYEWYIHARGAREAGLPDETIDAIREKRRPVLTEPAQIAVYDTVTELLETRTLSEPGYRRAEGVLGRDALIELVTVAGFFTMAAMVLNAFDAPVPGGEKPLP</sequence>
<reference evidence="4" key="1">
    <citation type="submission" date="2019-03" db="EMBL/GenBank/DDBJ databases">
        <title>Afifella sp. nov., isolated from activated sludge.</title>
        <authorList>
            <person name="Li Q."/>
            <person name="Liu Y."/>
        </authorList>
    </citation>
    <scope>NUCLEOTIDE SEQUENCE</scope>
    <source>
        <strain evidence="4">L72</strain>
    </source>
</reference>
<dbReference type="Gene3D" id="1.20.1290.10">
    <property type="entry name" value="AhpD-like"/>
    <property type="match status" value="1"/>
</dbReference>
<dbReference type="EMBL" id="SPKJ01000077">
    <property type="protein sequence ID" value="MYZ49498.1"/>
    <property type="molecule type" value="Genomic_DNA"/>
</dbReference>
<organism evidence="4 5">
    <name type="scientific">Propylenella binzhouense</name>
    <dbReference type="NCBI Taxonomy" id="2555902"/>
    <lineage>
        <taxon>Bacteria</taxon>
        <taxon>Pseudomonadati</taxon>
        <taxon>Pseudomonadota</taxon>
        <taxon>Alphaproteobacteria</taxon>
        <taxon>Hyphomicrobiales</taxon>
        <taxon>Propylenellaceae</taxon>
        <taxon>Propylenella</taxon>
    </lineage>
</organism>
<feature type="region of interest" description="Disordered" evidence="1">
    <location>
        <begin position="1"/>
        <end position="37"/>
    </location>
</feature>
<keyword evidence="2" id="KW-1133">Transmembrane helix</keyword>
<feature type="compositionally biased region" description="Basic residues" evidence="1">
    <location>
        <begin position="1"/>
        <end position="23"/>
    </location>
</feature>
<dbReference type="PANTHER" id="PTHR34846:SF11">
    <property type="entry name" value="4-CARBOXYMUCONOLACTONE DECARBOXYLASE FAMILY PROTEIN (AFU_ORTHOLOGUE AFUA_6G11590)"/>
    <property type="match status" value="1"/>
</dbReference>
<accession>A0A964T6P8</accession>
<feature type="transmembrane region" description="Helical" evidence="2">
    <location>
        <begin position="185"/>
        <end position="206"/>
    </location>
</feature>
<dbReference type="Proteomes" id="UP000773614">
    <property type="component" value="Unassembled WGS sequence"/>
</dbReference>
<evidence type="ECO:0000256" key="1">
    <source>
        <dbReference type="SAM" id="MobiDB-lite"/>
    </source>
</evidence>
<evidence type="ECO:0000313" key="5">
    <source>
        <dbReference type="Proteomes" id="UP000773614"/>
    </source>
</evidence>